<accession>A0A1J5T1E6</accession>
<dbReference type="AlphaFoldDB" id="A0A1J5T1E6"/>
<comment type="caution">
    <text evidence="1">The sequence shown here is derived from an EMBL/GenBank/DDBJ whole genome shotgun (WGS) entry which is preliminary data.</text>
</comment>
<organism evidence="1">
    <name type="scientific">mine drainage metagenome</name>
    <dbReference type="NCBI Taxonomy" id="410659"/>
    <lineage>
        <taxon>unclassified sequences</taxon>
        <taxon>metagenomes</taxon>
        <taxon>ecological metagenomes</taxon>
    </lineage>
</organism>
<dbReference type="EMBL" id="MLJW01000046">
    <property type="protein sequence ID" value="OIR06014.1"/>
    <property type="molecule type" value="Genomic_DNA"/>
</dbReference>
<proteinExistence type="predicted"/>
<reference evidence="1" key="1">
    <citation type="submission" date="2016-10" db="EMBL/GenBank/DDBJ databases">
        <title>Sequence of Gallionella enrichment culture.</title>
        <authorList>
            <person name="Poehlein A."/>
            <person name="Muehling M."/>
            <person name="Daniel R."/>
        </authorList>
    </citation>
    <scope>NUCLEOTIDE SEQUENCE</scope>
</reference>
<protein>
    <submittedName>
        <fullName evidence="1">Uncharacterized protein</fullName>
    </submittedName>
</protein>
<sequence>MKNNTGAIFVARKRKCSITDVTINALVRTKPSWPYIVHITNLHNI</sequence>
<gene>
    <name evidence="1" type="ORF">GALL_118110</name>
</gene>
<evidence type="ECO:0000313" key="1">
    <source>
        <dbReference type="EMBL" id="OIR06014.1"/>
    </source>
</evidence>
<name>A0A1J5T1E6_9ZZZZ</name>